<keyword evidence="2" id="KW-1185">Reference proteome</keyword>
<name>A0ACB9TSZ2_HOLOL</name>
<proteinExistence type="predicted"/>
<organism evidence="1 2">
    <name type="scientific">Holotrichia oblita</name>
    <name type="common">Chafer beetle</name>
    <dbReference type="NCBI Taxonomy" id="644536"/>
    <lineage>
        <taxon>Eukaryota</taxon>
        <taxon>Metazoa</taxon>
        <taxon>Ecdysozoa</taxon>
        <taxon>Arthropoda</taxon>
        <taxon>Hexapoda</taxon>
        <taxon>Insecta</taxon>
        <taxon>Pterygota</taxon>
        <taxon>Neoptera</taxon>
        <taxon>Endopterygota</taxon>
        <taxon>Coleoptera</taxon>
        <taxon>Polyphaga</taxon>
        <taxon>Scarabaeiformia</taxon>
        <taxon>Scarabaeidae</taxon>
        <taxon>Melolonthinae</taxon>
        <taxon>Holotrichia</taxon>
    </lineage>
</organism>
<gene>
    <name evidence="1" type="ORF">MML48_1g17860</name>
</gene>
<reference evidence="1" key="1">
    <citation type="submission" date="2022-04" db="EMBL/GenBank/DDBJ databases">
        <title>Chromosome-scale genome assembly of Holotrichia oblita Faldermann.</title>
        <authorList>
            <person name="Rongchong L."/>
        </authorList>
    </citation>
    <scope>NUCLEOTIDE SEQUENCE</scope>
    <source>
        <strain evidence="1">81SQS9</strain>
    </source>
</reference>
<accession>A0ACB9TSZ2</accession>
<comment type="caution">
    <text evidence="1">The sequence shown here is derived from an EMBL/GenBank/DDBJ whole genome shotgun (WGS) entry which is preliminary data.</text>
</comment>
<sequence>MSNTILIPGLLMSQHTPSDLAALLRQCANPDMETGKPRMTPSEDLRKRLYNILIEMEQSCTKFANGFAIGSLCIPLCSTQDIQTITCHSFQSTKEAVFSAEWHDTKLVFKSATSYVNVLHWYDNGELKYPSERDFLYTVKAIVKNKINMNISHDTAQKLARLKPSYQEINLSKRRREMDNLWVLLQDNEYLLSALYAERDIFPQLLGTCGTYFAVEFVEPIESSPTTFLSISDNRKEWGRRLKIALLILELLDELETGFHEPYHLCDIKLEHFGLTKSGNKVKFLDLVSVYSKSIVGAIIRQIGACQKDEDCEYLDCRGKCEKKTRQCSTIVNNNNFQIVCEKIFLGWRMSNTILIPGLLMSQHTPSDLAALLRQCANPDMETGKPRMTPSEDLRKRLYNILIEMEQSVNEDIFLK</sequence>
<evidence type="ECO:0000313" key="1">
    <source>
        <dbReference type="EMBL" id="KAI4469955.1"/>
    </source>
</evidence>
<protein>
    <submittedName>
        <fullName evidence="1">Uncharacterized protein</fullName>
    </submittedName>
</protein>
<dbReference type="EMBL" id="CM043015">
    <property type="protein sequence ID" value="KAI4469955.1"/>
    <property type="molecule type" value="Genomic_DNA"/>
</dbReference>
<evidence type="ECO:0000313" key="2">
    <source>
        <dbReference type="Proteomes" id="UP001056778"/>
    </source>
</evidence>
<dbReference type="Proteomes" id="UP001056778">
    <property type="component" value="Chromosome 1"/>
</dbReference>